<feature type="region of interest" description="Disordered" evidence="1">
    <location>
        <begin position="22"/>
        <end position="70"/>
    </location>
</feature>
<dbReference type="AlphaFoldDB" id="A0ABD2CHB5"/>
<evidence type="ECO:0000313" key="2">
    <source>
        <dbReference type="EMBL" id="KAL2743628.1"/>
    </source>
</evidence>
<dbReference type="EMBL" id="JAYRBN010000056">
    <property type="protein sequence ID" value="KAL2743628.1"/>
    <property type="molecule type" value="Genomic_DNA"/>
</dbReference>
<dbReference type="Proteomes" id="UP001607303">
    <property type="component" value="Unassembled WGS sequence"/>
</dbReference>
<proteinExistence type="predicted"/>
<feature type="region of interest" description="Disordered" evidence="1">
    <location>
        <begin position="90"/>
        <end position="109"/>
    </location>
</feature>
<keyword evidence="3" id="KW-1185">Reference proteome</keyword>
<organism evidence="2 3">
    <name type="scientific">Vespula maculifrons</name>
    <name type="common">Eastern yellow jacket</name>
    <name type="synonym">Wasp</name>
    <dbReference type="NCBI Taxonomy" id="7453"/>
    <lineage>
        <taxon>Eukaryota</taxon>
        <taxon>Metazoa</taxon>
        <taxon>Ecdysozoa</taxon>
        <taxon>Arthropoda</taxon>
        <taxon>Hexapoda</taxon>
        <taxon>Insecta</taxon>
        <taxon>Pterygota</taxon>
        <taxon>Neoptera</taxon>
        <taxon>Endopterygota</taxon>
        <taxon>Hymenoptera</taxon>
        <taxon>Apocrita</taxon>
        <taxon>Aculeata</taxon>
        <taxon>Vespoidea</taxon>
        <taxon>Vespidae</taxon>
        <taxon>Vespinae</taxon>
        <taxon>Vespula</taxon>
    </lineage>
</organism>
<evidence type="ECO:0000313" key="3">
    <source>
        <dbReference type="Proteomes" id="UP001607303"/>
    </source>
</evidence>
<evidence type="ECO:0000256" key="1">
    <source>
        <dbReference type="SAM" id="MobiDB-lite"/>
    </source>
</evidence>
<reference evidence="2 3" key="1">
    <citation type="journal article" date="2024" name="Ann. Entomol. Soc. Am.">
        <title>Genomic analyses of the southern and eastern yellowjacket wasps (Hymenoptera: Vespidae) reveal evolutionary signatures of social life.</title>
        <authorList>
            <person name="Catto M.A."/>
            <person name="Caine P.B."/>
            <person name="Orr S.E."/>
            <person name="Hunt B.G."/>
            <person name="Goodisman M.A.D."/>
        </authorList>
    </citation>
    <scope>NUCLEOTIDE SEQUENCE [LARGE SCALE GENOMIC DNA]</scope>
    <source>
        <strain evidence="2">232</strain>
        <tissue evidence="2">Head and thorax</tissue>
    </source>
</reference>
<feature type="compositionally biased region" description="Pro residues" evidence="1">
    <location>
        <begin position="42"/>
        <end position="53"/>
    </location>
</feature>
<gene>
    <name evidence="2" type="ORF">V1477_009117</name>
</gene>
<comment type="caution">
    <text evidence="2">The sequence shown here is derived from an EMBL/GenBank/DDBJ whole genome shotgun (WGS) entry which is preliminary data.</text>
</comment>
<sequence length="109" mass="11909">MELPRKKSICLSSILERQSNATIDKVTPGAHSSIKFASNTPEPTPPSSPPSPHPHQHATSQTPAAAIGHLRRQLELRRANDDAATNHLSLIGQHSVFNQPHTPSRRFLS</sequence>
<name>A0ABD2CHB5_VESMC</name>
<accession>A0ABD2CHB5</accession>
<protein>
    <submittedName>
        <fullName evidence="2">Uncharacterized protein</fullName>
    </submittedName>
</protein>